<evidence type="ECO:0000256" key="1">
    <source>
        <dbReference type="ARBA" id="ARBA00004418"/>
    </source>
</evidence>
<name>A0ABT3KP04_9BURK</name>
<dbReference type="SUPFAM" id="SSF53850">
    <property type="entry name" value="Periplasmic binding protein-like II"/>
    <property type="match status" value="1"/>
</dbReference>
<comment type="subcellular location">
    <subcellularLocation>
        <location evidence="1">Periplasm</location>
    </subcellularLocation>
</comment>
<dbReference type="EMBL" id="QZCW01000001">
    <property type="protein sequence ID" value="MCW5319867.1"/>
    <property type="molecule type" value="Genomic_DNA"/>
</dbReference>
<feature type="signal peptide" evidence="3">
    <location>
        <begin position="1"/>
        <end position="27"/>
    </location>
</feature>
<evidence type="ECO:0000256" key="2">
    <source>
        <dbReference type="ARBA" id="ARBA00008520"/>
    </source>
</evidence>
<proteinExistence type="inferred from homology"/>
<evidence type="ECO:0000256" key="3">
    <source>
        <dbReference type="SAM" id="SignalP"/>
    </source>
</evidence>
<dbReference type="CDD" id="cd13585">
    <property type="entry name" value="PBP2_TMBP_like"/>
    <property type="match status" value="1"/>
</dbReference>
<dbReference type="InterPro" id="IPR050490">
    <property type="entry name" value="Bact_solute-bd_prot1"/>
</dbReference>
<feature type="chain" id="PRO_5045996535" evidence="3">
    <location>
        <begin position="28"/>
        <end position="423"/>
    </location>
</feature>
<dbReference type="PANTHER" id="PTHR43649">
    <property type="entry name" value="ARABINOSE-BINDING PROTEIN-RELATED"/>
    <property type="match status" value="1"/>
</dbReference>
<dbReference type="Gene3D" id="3.40.190.10">
    <property type="entry name" value="Periplasmic binding protein-like II"/>
    <property type="match status" value="2"/>
</dbReference>
<reference evidence="5" key="1">
    <citation type="submission" date="2023-07" db="EMBL/GenBank/DDBJ databases">
        <title>Verminephrobacter genomes.</title>
        <authorList>
            <person name="Lund M.B."/>
        </authorList>
    </citation>
    <scope>NUCLEOTIDE SEQUENCE [LARGE SCALE GENOMIC DNA]</scope>
    <source>
        <strain evidence="5">AtM5-05</strain>
    </source>
</reference>
<keyword evidence="3" id="KW-0732">Signal</keyword>
<gene>
    <name evidence="4" type="ORF">D5039_01370</name>
</gene>
<protein>
    <submittedName>
        <fullName evidence="4">Sugar ABC transporter substrate-binding protein</fullName>
    </submittedName>
</protein>
<dbReference type="Proteomes" id="UP001208935">
    <property type="component" value="Unassembled WGS sequence"/>
</dbReference>
<dbReference type="RefSeq" id="WP_010109943.1">
    <property type="nucleotide sequence ID" value="NZ_QZCW01000001.1"/>
</dbReference>
<comment type="caution">
    <text evidence="4">The sequence shown here is derived from an EMBL/GenBank/DDBJ whole genome shotgun (WGS) entry which is preliminary data.</text>
</comment>
<dbReference type="PANTHER" id="PTHR43649:SF30">
    <property type="entry name" value="ABC TRANSPORTER SUBSTRATE-BINDING PROTEIN"/>
    <property type="match status" value="1"/>
</dbReference>
<evidence type="ECO:0000313" key="4">
    <source>
        <dbReference type="EMBL" id="MCW5319867.1"/>
    </source>
</evidence>
<organism evidence="4 5">
    <name type="scientific">Verminephrobacter aporrectodeae subsp. tuberculatae</name>
    <dbReference type="NCBI Taxonomy" id="1110392"/>
    <lineage>
        <taxon>Bacteria</taxon>
        <taxon>Pseudomonadati</taxon>
        <taxon>Pseudomonadota</taxon>
        <taxon>Betaproteobacteria</taxon>
        <taxon>Burkholderiales</taxon>
        <taxon>Comamonadaceae</taxon>
        <taxon>Verminephrobacter</taxon>
    </lineage>
</organism>
<evidence type="ECO:0000313" key="5">
    <source>
        <dbReference type="Proteomes" id="UP001208935"/>
    </source>
</evidence>
<accession>A0ABT3KP04</accession>
<comment type="similarity">
    <text evidence="2">Belongs to the bacterial solute-binding protein 1 family.</text>
</comment>
<keyword evidence="5" id="KW-1185">Reference proteome</keyword>
<dbReference type="GeneID" id="77322578"/>
<dbReference type="InterPro" id="IPR006059">
    <property type="entry name" value="SBP"/>
</dbReference>
<sequence>MKRRHFHRAFSAAATTLLLSFAAPVLAQSPVKLQFWDMIWGPTEYIDTAKSLVAQFNKANPAIQVEYRSVPWTNWYQTYLTAINAGSAPDLSTGAGYQAVQFYDLDAIRPLDDLIAEMGKEGDIKDFREGTVERLKYKGHYIALPWGLDVRIWYYRKDLLEQAKLPLPKTWPELRAAAKAVTGGGRFGLVLPGDTMGMHMVIGAALNHGGALFTSDGKPDLMNAKNLEAWQTLAGMASDGSVSPASAGASMDEARRSFMQGKSAFIYHGPGLDLQAGEAGTKIGILPPLASPRGEKATLAWVNNIMVYKQTKNPDAVKTFVKWWSKNQKPLFTQGQARQVPARISIAEDPTVKNRASSFAEATNTYWPIARGTGSPVPGIFPSLNEVEGDGFLQVLAQRIGQKRPLPAAIDEADKQFREVLAK</sequence>
<dbReference type="Pfam" id="PF01547">
    <property type="entry name" value="SBP_bac_1"/>
    <property type="match status" value="1"/>
</dbReference>